<feature type="compositionally biased region" description="Pro residues" evidence="5">
    <location>
        <begin position="1491"/>
        <end position="1500"/>
    </location>
</feature>
<dbReference type="InterPro" id="IPR027417">
    <property type="entry name" value="P-loop_NTPase"/>
</dbReference>
<dbReference type="GO" id="GO:0005524">
    <property type="term" value="F:ATP binding"/>
    <property type="evidence" value="ECO:0007669"/>
    <property type="project" value="InterPro"/>
</dbReference>
<dbReference type="GO" id="GO:0016459">
    <property type="term" value="C:myosin complex"/>
    <property type="evidence" value="ECO:0007669"/>
    <property type="project" value="UniProtKB-KW"/>
</dbReference>
<reference evidence="7" key="1">
    <citation type="submission" date="2023-01" db="EMBL/GenBank/DDBJ databases">
        <title>Metagenome sequencing of chrysophaentin producing Chrysophaeum taylorii.</title>
        <authorList>
            <person name="Davison J."/>
            <person name="Bewley C."/>
        </authorList>
    </citation>
    <scope>NUCLEOTIDE SEQUENCE</scope>
    <source>
        <strain evidence="7">NIES-1699</strain>
    </source>
</reference>
<organism evidence="7 8">
    <name type="scientific">Chrysophaeum taylorii</name>
    <dbReference type="NCBI Taxonomy" id="2483200"/>
    <lineage>
        <taxon>Eukaryota</taxon>
        <taxon>Sar</taxon>
        <taxon>Stramenopiles</taxon>
        <taxon>Ochrophyta</taxon>
        <taxon>Pelagophyceae</taxon>
        <taxon>Pelagomonadales</taxon>
        <taxon>Pelagomonadaceae</taxon>
        <taxon>Chrysophaeum</taxon>
    </lineage>
</organism>
<evidence type="ECO:0000256" key="1">
    <source>
        <dbReference type="ARBA" id="ARBA00022737"/>
    </source>
</evidence>
<comment type="caution">
    <text evidence="7">The sequence shown here is derived from an EMBL/GenBank/DDBJ whole genome shotgun (WGS) entry which is preliminary data.</text>
</comment>
<dbReference type="PROSITE" id="PS50012">
    <property type="entry name" value="RCC1_3"/>
    <property type="match status" value="4"/>
</dbReference>
<dbReference type="PROSITE" id="PS50096">
    <property type="entry name" value="IQ"/>
    <property type="match status" value="3"/>
</dbReference>
<dbReference type="EMBL" id="JAQMWT010000314">
    <property type="protein sequence ID" value="KAJ8605609.1"/>
    <property type="molecule type" value="Genomic_DNA"/>
</dbReference>
<evidence type="ECO:0000259" key="6">
    <source>
        <dbReference type="SMART" id="SM00242"/>
    </source>
</evidence>
<evidence type="ECO:0000256" key="3">
    <source>
        <dbReference type="ARBA" id="ARBA00023175"/>
    </source>
</evidence>
<dbReference type="Gene3D" id="3.40.850.10">
    <property type="entry name" value="Kinesin motor domain"/>
    <property type="match status" value="1"/>
</dbReference>
<dbReference type="Pfam" id="PF00063">
    <property type="entry name" value="Myosin_head"/>
    <property type="match status" value="1"/>
</dbReference>
<proteinExistence type="predicted"/>
<evidence type="ECO:0000313" key="8">
    <source>
        <dbReference type="Proteomes" id="UP001230188"/>
    </source>
</evidence>
<sequence>MEYWVRNPYPLTDGTHWQKRLGSWCGRPEFVPCRVVGKCGDGKKVTVLTVDTPPIRVEARFESLVPASSSSSSTSYLDQLNGPSLLETVRARLAEGEVWSETAPDGPLVFVNPTGPVGGGDVFERRENNPLFDFLVRRETTGGVVCFDGDAGSGKTRLCKMALKWLGRESPALVEACSHAATLRNQNSSRAVVLWRGDGVECFGLELGRVAKQDPNERTFHLLHYLYAGVEGAAERAPSRLAERRNPPRYLEHGMPAKLFFDKEGYRDARRCFGDGSRWDSGVVPTLSAILALGDGSDADAGRLLGIEGLEDAVLTRAPGVPRPDPETARDAIAKTLYSKLTKWILEKLVVVASRRVPVSLLDSAGFDLRPPPQTHSYDDLVRNYCAERCHERYLFDTFLADRAIYESEGLIDSAQQPEDPFVSELLDNRGATTLGVFGWWDEAALVPGETDAHVLESCMRAHAEGPWQAKIGRRRAGTTTTFLVRHSAGEVQYESSGMLRTAPCRADARVLAALARSSRAFVRMLFEEEEEVSAARKKTTGLAAAEEMDALMLRRLGGASSSSSVRHVLCCAPSRPKPPELLLLEDDQRVVFAVDDADLASLSASELPNALFFDPAHVARQLFGRFRLDRLAGFRWRLPRDEFVDRFGFLVDHSSSGDARRLLEALFGASAATRKRCFAGRTLVMMSTQLGSQLEARRTAALAPMEAAATRLAAVARGRRCRRRLSTVARAVARTKGRSARTRLAAGRDIAGAAKAALARHRRHRLAGAARTLVRWARARAAKKQCAATLRAARRLRAVARGLAARRRAAAWAVAASRIASFAKLAGRRFRERRAKLRVATNLGARFRGREARRDPRVREARASRALVAVQATFRAALTTRRYRQLRRAAISVERWWRARRGRALFLGVRAAATRISAASRGTLARLEARRRRVAAMLVLERRELRLAREREAIALAKSNRTFLVDVDLRAAATDDGAWASRFATARWRQVAVGADHTLALSERGELYVWGANDKSRLGRCRTPIKLELAATKRRIATKFLACGAAFSAALSDDGVVFTWGDDRRGQLGRAGVPGKPGAVSIGGRRVASLACGSTFAACVAGGLVFQWGNDTPRPHRVRLAHAATKVACGKDFAMALTLRGAFGWGSNDRGQLGVGDRRPRSDPAEVETRLRLVDIACGSRHTLFLATTHTVLSTGANGSGQLGLGDRRDRETPVRVPFFAAATSKIAAGWRHSVALAANGRVYVWGAATCAAATPEDLRKSVKRDFLRNATPRDRAVLEAAYVEANERRDWTAYCVDTPRLAPLGLRATSIAVASSSTLSATFASARDDRLDVDAVDSPNFQEEEEEEEDPLDELDAPLRRVGRPPRAVPAFLVAADALLREEQPDAPSLLVLEKENPLSAAAGGVETKRIEHRHLTRRASAPSSVPPTNPPPKRPWSLTTPAPAPTPPTRADLTGLFSPHLVLAASHPRRRPPPPPPEEEEEEEEEFIPPPPPGPPPPKKRKDSSDDLAALEQEVRELKLALGIS</sequence>
<evidence type="ECO:0000256" key="2">
    <source>
        <dbReference type="ARBA" id="ARBA00023123"/>
    </source>
</evidence>
<feature type="domain" description="Myosin motor" evidence="6">
    <location>
        <begin position="64"/>
        <end position="701"/>
    </location>
</feature>
<protein>
    <recommendedName>
        <fullName evidence="6">Myosin motor domain-containing protein</fullName>
    </recommendedName>
</protein>
<feature type="compositionally biased region" description="Acidic residues" evidence="5">
    <location>
        <begin position="1480"/>
        <end position="1490"/>
    </location>
</feature>
<dbReference type="PROSITE" id="PS00626">
    <property type="entry name" value="RCC1_2"/>
    <property type="match status" value="2"/>
</dbReference>
<evidence type="ECO:0000256" key="5">
    <source>
        <dbReference type="SAM" id="MobiDB-lite"/>
    </source>
</evidence>
<feature type="repeat" description="RCC1" evidence="4">
    <location>
        <begin position="1056"/>
        <end position="1104"/>
    </location>
</feature>
<dbReference type="PANTHER" id="PTHR22870:SF408">
    <property type="entry name" value="OS09G0560450 PROTEIN"/>
    <property type="match status" value="1"/>
</dbReference>
<name>A0AAD7UHG5_9STRA</name>
<dbReference type="InterPro" id="IPR001609">
    <property type="entry name" value="Myosin_head_motor_dom-like"/>
</dbReference>
<keyword evidence="3" id="KW-0505">Motor protein</keyword>
<dbReference type="PRINTS" id="PR00633">
    <property type="entry name" value="RCCNDNSATION"/>
</dbReference>
<feature type="repeat" description="RCC1" evidence="4">
    <location>
        <begin position="1191"/>
        <end position="1241"/>
    </location>
</feature>
<feature type="repeat" description="RCC1" evidence="4">
    <location>
        <begin position="1006"/>
        <end position="1055"/>
    </location>
</feature>
<dbReference type="SMART" id="SM00015">
    <property type="entry name" value="IQ"/>
    <property type="match status" value="5"/>
</dbReference>
<dbReference type="Pfam" id="PF25390">
    <property type="entry name" value="WD40_RLD"/>
    <property type="match status" value="1"/>
</dbReference>
<evidence type="ECO:0000256" key="4">
    <source>
        <dbReference type="PROSITE-ProRule" id="PRU00235"/>
    </source>
</evidence>
<dbReference type="Gene3D" id="2.130.10.30">
    <property type="entry name" value="Regulator of chromosome condensation 1/beta-lactamase-inhibitor protein II"/>
    <property type="match status" value="2"/>
</dbReference>
<dbReference type="InterPro" id="IPR036961">
    <property type="entry name" value="Kinesin_motor_dom_sf"/>
</dbReference>
<evidence type="ECO:0000313" key="7">
    <source>
        <dbReference type="EMBL" id="KAJ8605609.1"/>
    </source>
</evidence>
<gene>
    <name evidence="7" type="ORF">CTAYLR_000069</name>
</gene>
<accession>A0AAD7UHG5</accession>
<feature type="repeat" description="RCC1" evidence="4">
    <location>
        <begin position="1141"/>
        <end position="1190"/>
    </location>
</feature>
<dbReference type="InterPro" id="IPR058923">
    <property type="entry name" value="RCC1-like_dom"/>
</dbReference>
<dbReference type="PANTHER" id="PTHR22870">
    <property type="entry name" value="REGULATOR OF CHROMOSOME CONDENSATION"/>
    <property type="match status" value="1"/>
</dbReference>
<dbReference type="SUPFAM" id="SSF50985">
    <property type="entry name" value="RCC1/BLIP-II"/>
    <property type="match status" value="2"/>
</dbReference>
<feature type="compositionally biased region" description="Pro residues" evidence="5">
    <location>
        <begin position="1427"/>
        <end position="1437"/>
    </location>
</feature>
<dbReference type="InterPro" id="IPR000408">
    <property type="entry name" value="Reg_chr_condens"/>
</dbReference>
<dbReference type="SMART" id="SM00242">
    <property type="entry name" value="MYSc"/>
    <property type="match status" value="1"/>
</dbReference>
<dbReference type="SUPFAM" id="SSF52540">
    <property type="entry name" value="P-loop containing nucleoside triphosphate hydrolases"/>
    <property type="match status" value="1"/>
</dbReference>
<dbReference type="InterPro" id="IPR009091">
    <property type="entry name" value="RCC1/BLIP-II"/>
</dbReference>
<keyword evidence="1" id="KW-0677">Repeat</keyword>
<keyword evidence="2" id="KW-0518">Myosin</keyword>
<dbReference type="GO" id="GO:0003774">
    <property type="term" value="F:cytoskeletal motor activity"/>
    <property type="evidence" value="ECO:0007669"/>
    <property type="project" value="InterPro"/>
</dbReference>
<dbReference type="Proteomes" id="UP001230188">
    <property type="component" value="Unassembled WGS sequence"/>
</dbReference>
<feature type="region of interest" description="Disordered" evidence="5">
    <location>
        <begin position="1405"/>
        <end position="1510"/>
    </location>
</feature>
<dbReference type="Gene3D" id="1.20.58.530">
    <property type="match status" value="1"/>
</dbReference>
<dbReference type="InterPro" id="IPR051210">
    <property type="entry name" value="Ub_ligase/GEF_domain"/>
</dbReference>
<keyword evidence="8" id="KW-1185">Reference proteome</keyword>
<dbReference type="InterPro" id="IPR000048">
    <property type="entry name" value="IQ_motif_EF-hand-BS"/>
</dbReference>